<dbReference type="HOGENOM" id="CLU_000604_1_11_10"/>
<evidence type="ECO:0000256" key="7">
    <source>
        <dbReference type="ARBA" id="ARBA00023004"/>
    </source>
</evidence>
<reference evidence="11 12" key="1">
    <citation type="submission" date="2013-04" db="EMBL/GenBank/DDBJ databases">
        <title>The Genome Sequence of Parabacteroides gordonii DSM 23371.</title>
        <authorList>
            <consortium name="The Broad Institute Genomics Platform"/>
            <person name="Earl A."/>
            <person name="Ward D."/>
            <person name="Feldgarden M."/>
            <person name="Gevers D."/>
            <person name="Martens E."/>
            <person name="Sakamoto M."/>
            <person name="Benno Y."/>
            <person name="Suzuki N."/>
            <person name="Matsunaga N."/>
            <person name="Koshihara K."/>
            <person name="Seki M."/>
            <person name="Komiya H."/>
            <person name="Walker B."/>
            <person name="Young S."/>
            <person name="Zeng Q."/>
            <person name="Gargeya S."/>
            <person name="Fitzgerald M."/>
            <person name="Haas B."/>
            <person name="Abouelleil A."/>
            <person name="Allen A.W."/>
            <person name="Alvarado L."/>
            <person name="Arachchi H.M."/>
            <person name="Berlin A.M."/>
            <person name="Chapman S.B."/>
            <person name="Gainer-Dewar J."/>
            <person name="Goldberg J."/>
            <person name="Griggs A."/>
            <person name="Gujja S."/>
            <person name="Hansen M."/>
            <person name="Howarth C."/>
            <person name="Imamovic A."/>
            <person name="Ireland A."/>
            <person name="Larimer J."/>
            <person name="McCowan C."/>
            <person name="Murphy C."/>
            <person name="Pearson M."/>
            <person name="Poon T.W."/>
            <person name="Priest M."/>
            <person name="Roberts A."/>
            <person name="Saif S."/>
            <person name="Shea T."/>
            <person name="Sisk P."/>
            <person name="Sykes S."/>
            <person name="Wortman J."/>
            <person name="Nusbaum C."/>
            <person name="Birren B."/>
        </authorList>
    </citation>
    <scope>NUCLEOTIDE SEQUENCE [LARGE SCALE GENOMIC DNA]</scope>
    <source>
        <strain evidence="11 12">MS-1</strain>
    </source>
</reference>
<dbReference type="PROSITE" id="PS50893">
    <property type="entry name" value="ABC_TRANSPORTER_2"/>
    <property type="match status" value="1"/>
</dbReference>
<dbReference type="InterPro" id="IPR051535">
    <property type="entry name" value="Siderophore_ABC-ATPase"/>
</dbReference>
<feature type="domain" description="ABC transporter" evidence="10">
    <location>
        <begin position="8"/>
        <end position="248"/>
    </location>
</feature>
<evidence type="ECO:0000259" key="10">
    <source>
        <dbReference type="PROSITE" id="PS50893"/>
    </source>
</evidence>
<keyword evidence="2" id="KW-0813">Transport</keyword>
<organism evidence="11 12">
    <name type="scientific">Parabacteroides gordonii MS-1 = DSM 23371</name>
    <dbReference type="NCBI Taxonomy" id="1203610"/>
    <lineage>
        <taxon>Bacteria</taxon>
        <taxon>Pseudomonadati</taxon>
        <taxon>Bacteroidota</taxon>
        <taxon>Bacteroidia</taxon>
        <taxon>Bacteroidales</taxon>
        <taxon>Tannerellaceae</taxon>
        <taxon>Parabacteroides</taxon>
    </lineage>
</organism>
<dbReference type="CDD" id="cd03214">
    <property type="entry name" value="ABC_Iron-Siderophores_B12_Hemin"/>
    <property type="match status" value="1"/>
</dbReference>
<dbReference type="EMBL" id="AQHW01000025">
    <property type="protein sequence ID" value="KKB49412.1"/>
    <property type="molecule type" value="Genomic_DNA"/>
</dbReference>
<dbReference type="FunFam" id="3.40.50.300:FF:000134">
    <property type="entry name" value="Iron-enterobactin ABC transporter ATP-binding protein"/>
    <property type="match status" value="1"/>
</dbReference>
<keyword evidence="6" id="KW-0067">ATP-binding</keyword>
<dbReference type="GO" id="GO:0005886">
    <property type="term" value="C:plasma membrane"/>
    <property type="evidence" value="ECO:0007669"/>
    <property type="project" value="UniProtKB-SubCell"/>
</dbReference>
<dbReference type="PANTHER" id="PTHR42771">
    <property type="entry name" value="IRON(3+)-HYDROXAMATE IMPORT ATP-BINDING PROTEIN FHUC"/>
    <property type="match status" value="1"/>
</dbReference>
<accession>A0A0F5IWA8</accession>
<dbReference type="Pfam" id="PF00005">
    <property type="entry name" value="ABC_tran"/>
    <property type="match status" value="1"/>
</dbReference>
<evidence type="ECO:0000256" key="9">
    <source>
        <dbReference type="ARBA" id="ARBA00023136"/>
    </source>
</evidence>
<evidence type="ECO:0000256" key="5">
    <source>
        <dbReference type="ARBA" id="ARBA00022741"/>
    </source>
</evidence>
<gene>
    <name evidence="11" type="ORF">HMPREF1536_04476</name>
</gene>
<evidence type="ECO:0000256" key="2">
    <source>
        <dbReference type="ARBA" id="ARBA00022448"/>
    </source>
</evidence>
<keyword evidence="12" id="KW-1185">Reference proteome</keyword>
<keyword evidence="4" id="KW-0410">Iron transport</keyword>
<keyword evidence="7" id="KW-0408">Iron</keyword>
<dbReference type="InterPro" id="IPR027417">
    <property type="entry name" value="P-loop_NTPase"/>
</dbReference>
<dbReference type="PATRIC" id="fig|1203610.3.peg.4562"/>
<dbReference type="GO" id="GO:0006826">
    <property type="term" value="P:iron ion transport"/>
    <property type="evidence" value="ECO:0007669"/>
    <property type="project" value="UniProtKB-KW"/>
</dbReference>
<comment type="caution">
    <text evidence="11">The sequence shown here is derived from an EMBL/GenBank/DDBJ whole genome shotgun (WGS) entry which is preliminary data.</text>
</comment>
<keyword evidence="9" id="KW-0472">Membrane</keyword>
<evidence type="ECO:0000313" key="11">
    <source>
        <dbReference type="EMBL" id="KKB49412.1"/>
    </source>
</evidence>
<keyword evidence="3" id="KW-1003">Cell membrane</keyword>
<dbReference type="GO" id="GO:0016887">
    <property type="term" value="F:ATP hydrolysis activity"/>
    <property type="evidence" value="ECO:0007669"/>
    <property type="project" value="InterPro"/>
</dbReference>
<evidence type="ECO:0000313" key="12">
    <source>
        <dbReference type="Proteomes" id="UP000033035"/>
    </source>
</evidence>
<dbReference type="SUPFAM" id="SSF52540">
    <property type="entry name" value="P-loop containing nucleoside triphosphate hydrolases"/>
    <property type="match status" value="1"/>
</dbReference>
<evidence type="ECO:0000256" key="3">
    <source>
        <dbReference type="ARBA" id="ARBA00022475"/>
    </source>
</evidence>
<dbReference type="SMART" id="SM00382">
    <property type="entry name" value="AAA"/>
    <property type="match status" value="1"/>
</dbReference>
<keyword evidence="8" id="KW-0406">Ion transport</keyword>
<sequence length="336" mass="37378">MSMKEATIRINNLSIGYRSKNDTRLVASNITTTIYSGELTCLLGANGVGKSTLLRTLSAFQPRLSGEIALLGHDIQDYSDKELSTIVGVVLTDKCDIRNMSVRELIEMGRSPYTGFWGRLGKEDKRVVEEAIALVRIENLASRMVHTLSDGERQKVMIAKALAQETPVIYLDEPTAFLDFPSKVEIMQLLHQLTRTTDKTIFLSTHDLELALQIADKIWLMDRDKGISTGTPEDLALSGHLSGFFSRKGIIFDTETGLFRINNQYKSEIRLVGEGQKYAMARKALQRNGIHADSGIESARWIDAGDPSSTSFVLHDSDGQIRRAATIEELLLQLES</sequence>
<evidence type="ECO:0000256" key="4">
    <source>
        <dbReference type="ARBA" id="ARBA00022496"/>
    </source>
</evidence>
<dbReference type="STRING" id="1203610.HMPREF1536_04476"/>
<dbReference type="AlphaFoldDB" id="A0A0F5IWA8"/>
<evidence type="ECO:0000256" key="6">
    <source>
        <dbReference type="ARBA" id="ARBA00022840"/>
    </source>
</evidence>
<keyword evidence="5" id="KW-0547">Nucleotide-binding</keyword>
<dbReference type="GO" id="GO:0005524">
    <property type="term" value="F:ATP binding"/>
    <property type="evidence" value="ECO:0007669"/>
    <property type="project" value="UniProtKB-KW"/>
</dbReference>
<evidence type="ECO:0000256" key="8">
    <source>
        <dbReference type="ARBA" id="ARBA00023065"/>
    </source>
</evidence>
<dbReference type="InterPro" id="IPR003593">
    <property type="entry name" value="AAA+_ATPase"/>
</dbReference>
<evidence type="ECO:0000256" key="1">
    <source>
        <dbReference type="ARBA" id="ARBA00004202"/>
    </source>
</evidence>
<dbReference type="PANTHER" id="PTHR42771:SF2">
    <property type="entry name" value="IRON(3+)-HYDROXAMATE IMPORT ATP-BINDING PROTEIN FHUC"/>
    <property type="match status" value="1"/>
</dbReference>
<dbReference type="Proteomes" id="UP000033035">
    <property type="component" value="Unassembled WGS sequence"/>
</dbReference>
<dbReference type="InterPro" id="IPR003439">
    <property type="entry name" value="ABC_transporter-like_ATP-bd"/>
</dbReference>
<comment type="subcellular location">
    <subcellularLocation>
        <location evidence="1">Cell membrane</location>
        <topology evidence="1">Peripheral membrane protein</topology>
    </subcellularLocation>
</comment>
<dbReference type="Gene3D" id="3.40.50.300">
    <property type="entry name" value="P-loop containing nucleotide triphosphate hydrolases"/>
    <property type="match status" value="1"/>
</dbReference>
<protein>
    <recommendedName>
        <fullName evidence="10">ABC transporter domain-containing protein</fullName>
    </recommendedName>
</protein>
<name>A0A0F5IWA8_9BACT</name>
<proteinExistence type="predicted"/>